<reference evidence="2" key="2">
    <citation type="submission" date="2015-01" db="EMBL/GenBank/DDBJ databases">
        <title>Evolutionary Origins and Diversification of the Mycorrhizal Mutualists.</title>
        <authorList>
            <consortium name="DOE Joint Genome Institute"/>
            <consortium name="Mycorrhizal Genomics Consortium"/>
            <person name="Kohler A."/>
            <person name="Kuo A."/>
            <person name="Nagy L.G."/>
            <person name="Floudas D."/>
            <person name="Copeland A."/>
            <person name="Barry K.W."/>
            <person name="Cichocki N."/>
            <person name="Veneault-Fourrey C."/>
            <person name="LaButti K."/>
            <person name="Lindquist E.A."/>
            <person name="Lipzen A."/>
            <person name="Lundell T."/>
            <person name="Morin E."/>
            <person name="Murat C."/>
            <person name="Riley R."/>
            <person name="Ohm R."/>
            <person name="Sun H."/>
            <person name="Tunlid A."/>
            <person name="Henrissat B."/>
            <person name="Grigoriev I.V."/>
            <person name="Hibbett D.S."/>
            <person name="Martin F."/>
        </authorList>
    </citation>
    <scope>NUCLEOTIDE SEQUENCE [LARGE SCALE GENOMIC DNA]</scope>
    <source>
        <strain evidence="2">F 1598</strain>
    </source>
</reference>
<sequence length="145" mass="16260">MIWRRATSEIGTQPTTNPILTVFTNWQSLGLLVTKPVLHWMFGLSLGAEGFSQPGLQSLISVEWHMRDVQVCISYSAPGCSVRRPQGPQPAAYGHLQTLANLVDEWSPTMWWGHKADGEVIFHAGESFQSFIYCYSASHGRICRH</sequence>
<name>A0A0C3F841_PILCF</name>
<evidence type="ECO:0000313" key="2">
    <source>
        <dbReference type="Proteomes" id="UP000054166"/>
    </source>
</evidence>
<dbReference type="Proteomes" id="UP000054166">
    <property type="component" value="Unassembled WGS sequence"/>
</dbReference>
<dbReference type="HOGENOM" id="CLU_1787555_0_0_1"/>
<gene>
    <name evidence="1" type="ORF">PILCRDRAFT_78201</name>
</gene>
<dbReference type="AlphaFoldDB" id="A0A0C3F841"/>
<accession>A0A0C3F841</accession>
<dbReference type="STRING" id="765440.A0A0C3F841"/>
<proteinExistence type="predicted"/>
<evidence type="ECO:0000313" key="1">
    <source>
        <dbReference type="EMBL" id="KIM76071.1"/>
    </source>
</evidence>
<organism evidence="1 2">
    <name type="scientific">Piloderma croceum (strain F 1598)</name>
    <dbReference type="NCBI Taxonomy" id="765440"/>
    <lineage>
        <taxon>Eukaryota</taxon>
        <taxon>Fungi</taxon>
        <taxon>Dikarya</taxon>
        <taxon>Basidiomycota</taxon>
        <taxon>Agaricomycotina</taxon>
        <taxon>Agaricomycetes</taxon>
        <taxon>Agaricomycetidae</taxon>
        <taxon>Atheliales</taxon>
        <taxon>Atheliaceae</taxon>
        <taxon>Piloderma</taxon>
    </lineage>
</organism>
<dbReference type="OrthoDB" id="2688021at2759"/>
<dbReference type="EMBL" id="KN833039">
    <property type="protein sequence ID" value="KIM76071.1"/>
    <property type="molecule type" value="Genomic_DNA"/>
</dbReference>
<keyword evidence="2" id="KW-1185">Reference proteome</keyword>
<dbReference type="InParanoid" id="A0A0C3F841"/>
<protein>
    <submittedName>
        <fullName evidence="1">Uncharacterized protein</fullName>
    </submittedName>
</protein>
<reference evidence="1 2" key="1">
    <citation type="submission" date="2014-04" db="EMBL/GenBank/DDBJ databases">
        <authorList>
            <consortium name="DOE Joint Genome Institute"/>
            <person name="Kuo A."/>
            <person name="Tarkka M."/>
            <person name="Buscot F."/>
            <person name="Kohler A."/>
            <person name="Nagy L.G."/>
            <person name="Floudas D."/>
            <person name="Copeland A."/>
            <person name="Barry K.W."/>
            <person name="Cichocki N."/>
            <person name="Veneault-Fourrey C."/>
            <person name="LaButti K."/>
            <person name="Lindquist E.A."/>
            <person name="Lipzen A."/>
            <person name="Lundell T."/>
            <person name="Morin E."/>
            <person name="Murat C."/>
            <person name="Sun H."/>
            <person name="Tunlid A."/>
            <person name="Henrissat B."/>
            <person name="Grigoriev I.V."/>
            <person name="Hibbett D.S."/>
            <person name="Martin F."/>
            <person name="Nordberg H.P."/>
            <person name="Cantor M.N."/>
            <person name="Hua S.X."/>
        </authorList>
    </citation>
    <scope>NUCLEOTIDE SEQUENCE [LARGE SCALE GENOMIC DNA]</scope>
    <source>
        <strain evidence="1 2">F 1598</strain>
    </source>
</reference>